<sequence length="91" mass="9280">MASTAAASFSQLGSVAAHDGSFLVCASAAAFPPETHDAMLIQKFLLSSSSIESSPKMSLSARTTTRPLPKLVAATRAASEGVAEIELVAIT</sequence>
<accession>A0A6J6DX53</accession>
<proteinExistence type="predicted"/>
<dbReference type="AlphaFoldDB" id="A0A6J6DX53"/>
<gene>
    <name evidence="1" type="ORF">UFOPK1639_00873</name>
</gene>
<evidence type="ECO:0000313" key="1">
    <source>
        <dbReference type="EMBL" id="CAB4568741.1"/>
    </source>
</evidence>
<reference evidence="1" key="1">
    <citation type="submission" date="2020-05" db="EMBL/GenBank/DDBJ databases">
        <authorList>
            <person name="Chiriac C."/>
            <person name="Salcher M."/>
            <person name="Ghai R."/>
            <person name="Kavagutti S V."/>
        </authorList>
    </citation>
    <scope>NUCLEOTIDE SEQUENCE</scope>
</reference>
<organism evidence="1">
    <name type="scientific">freshwater metagenome</name>
    <dbReference type="NCBI Taxonomy" id="449393"/>
    <lineage>
        <taxon>unclassified sequences</taxon>
        <taxon>metagenomes</taxon>
        <taxon>ecological metagenomes</taxon>
    </lineage>
</organism>
<name>A0A6J6DX53_9ZZZZ</name>
<dbReference type="EMBL" id="CAEZTH010000122">
    <property type="protein sequence ID" value="CAB4568741.1"/>
    <property type="molecule type" value="Genomic_DNA"/>
</dbReference>
<protein>
    <submittedName>
        <fullName evidence="1">Unannotated protein</fullName>
    </submittedName>
</protein>